<dbReference type="Gene3D" id="3.40.1550.20">
    <property type="entry name" value="Transcriptional regulator MraZ domain"/>
    <property type="match status" value="1"/>
</dbReference>
<evidence type="ECO:0000256" key="4">
    <source>
        <dbReference type="ARBA" id="ARBA00023015"/>
    </source>
</evidence>
<dbReference type="RefSeq" id="WP_321564553.1">
    <property type="nucleotide sequence ID" value="NZ_CP139558.1"/>
</dbReference>
<feature type="domain" description="SpoVT-AbrB" evidence="8">
    <location>
        <begin position="82"/>
        <end position="125"/>
    </location>
</feature>
<proteinExistence type="inferred from homology"/>
<evidence type="ECO:0000259" key="8">
    <source>
        <dbReference type="PROSITE" id="PS51740"/>
    </source>
</evidence>
<comment type="subcellular location">
    <subcellularLocation>
        <location evidence="7">Cytoplasm</location>
        <location evidence="7">Nucleoid</location>
    </subcellularLocation>
</comment>
<dbReference type="InterPro" id="IPR003444">
    <property type="entry name" value="MraZ"/>
</dbReference>
<keyword evidence="6 7" id="KW-0804">Transcription</keyword>
<keyword evidence="4 7" id="KW-0805">Transcription regulation</keyword>
<organism evidence="9 10">
    <name type="scientific">Mucilaginibacter sabulilitoris</name>
    <dbReference type="NCBI Taxonomy" id="1173583"/>
    <lineage>
        <taxon>Bacteria</taxon>
        <taxon>Pseudomonadati</taxon>
        <taxon>Bacteroidota</taxon>
        <taxon>Sphingobacteriia</taxon>
        <taxon>Sphingobacteriales</taxon>
        <taxon>Sphingobacteriaceae</taxon>
        <taxon>Mucilaginibacter</taxon>
    </lineage>
</organism>
<keyword evidence="3" id="KW-0677">Repeat</keyword>
<dbReference type="PANTHER" id="PTHR34701:SF1">
    <property type="entry name" value="TRANSCRIPTIONAL REGULATOR MRAZ"/>
    <property type="match status" value="1"/>
</dbReference>
<dbReference type="CDD" id="cd16321">
    <property type="entry name" value="MraZ_C"/>
    <property type="match status" value="1"/>
</dbReference>
<accession>A0ABZ0TRA2</accession>
<dbReference type="InterPro" id="IPR035644">
    <property type="entry name" value="MraZ_C"/>
</dbReference>
<reference evidence="9 10" key="1">
    <citation type="submission" date="2023-11" db="EMBL/GenBank/DDBJ databases">
        <title>Analysis of the Genomes of Mucilaginibacter gossypii cycad 4 and M. sabulilitoris SNA2: microbes with the potential for plant growth promotion.</title>
        <authorList>
            <person name="Hirsch A.M."/>
            <person name="Humm E."/>
            <person name="Rubbi M."/>
            <person name="Del Vecchio G."/>
            <person name="Ha S.M."/>
            <person name="Pellegrini M."/>
            <person name="Gunsalus R.P."/>
        </authorList>
    </citation>
    <scope>NUCLEOTIDE SEQUENCE [LARGE SCALE GENOMIC DNA]</scope>
    <source>
        <strain evidence="9 10">SNA2</strain>
    </source>
</reference>
<dbReference type="CDD" id="cd16320">
    <property type="entry name" value="MraZ_N"/>
    <property type="match status" value="1"/>
</dbReference>
<dbReference type="PROSITE" id="PS51740">
    <property type="entry name" value="SPOVT_ABRB"/>
    <property type="match status" value="1"/>
</dbReference>
<dbReference type="PANTHER" id="PTHR34701">
    <property type="entry name" value="TRANSCRIPTIONAL REGULATOR MRAZ"/>
    <property type="match status" value="1"/>
</dbReference>
<dbReference type="HAMAP" id="MF_01008">
    <property type="entry name" value="MraZ"/>
    <property type="match status" value="1"/>
</dbReference>
<evidence type="ECO:0000256" key="3">
    <source>
        <dbReference type="ARBA" id="ARBA00022737"/>
    </source>
</evidence>
<evidence type="ECO:0000256" key="5">
    <source>
        <dbReference type="ARBA" id="ARBA00023125"/>
    </source>
</evidence>
<dbReference type="InterPro" id="IPR038619">
    <property type="entry name" value="MraZ_sf"/>
</dbReference>
<keyword evidence="5 7" id="KW-0238">DNA-binding</keyword>
<dbReference type="Pfam" id="PF02381">
    <property type="entry name" value="MraZ"/>
    <property type="match status" value="2"/>
</dbReference>
<gene>
    <name evidence="7" type="primary">mraZ</name>
    <name evidence="9" type="ORF">SNE25_07890</name>
</gene>
<dbReference type="InterPro" id="IPR035642">
    <property type="entry name" value="MraZ_N"/>
</dbReference>
<comment type="subunit">
    <text evidence="7">Forms oligomers.</text>
</comment>
<evidence type="ECO:0000256" key="6">
    <source>
        <dbReference type="ARBA" id="ARBA00023163"/>
    </source>
</evidence>
<sequence>MPYLTGNFECKLDPKSRMMIPAGLKKKLPEIETEGIVINCGFKNNLVIYTKSQWDKRLDELGKLNEFDEDSADFIRYFTSGATELTLDAAGRVLIPKFLLEHAGIKSDVMLTCQLNKVEVWDAEVYKSTYLKMPKDFAALAQKVLGSKAGRGDE</sequence>
<dbReference type="InterPro" id="IPR020603">
    <property type="entry name" value="MraZ_dom"/>
</dbReference>
<evidence type="ECO:0000256" key="1">
    <source>
        <dbReference type="ARBA" id="ARBA00013860"/>
    </source>
</evidence>
<dbReference type="InterPro" id="IPR037914">
    <property type="entry name" value="SpoVT-AbrB_sf"/>
</dbReference>
<dbReference type="SUPFAM" id="SSF89447">
    <property type="entry name" value="AbrB/MazE/MraZ-like"/>
    <property type="match status" value="1"/>
</dbReference>
<keyword evidence="10" id="KW-1185">Reference proteome</keyword>
<keyword evidence="2 7" id="KW-0963">Cytoplasm</keyword>
<dbReference type="EMBL" id="CP139558">
    <property type="protein sequence ID" value="WPU95442.1"/>
    <property type="molecule type" value="Genomic_DNA"/>
</dbReference>
<evidence type="ECO:0000256" key="7">
    <source>
        <dbReference type="HAMAP-Rule" id="MF_01008"/>
    </source>
</evidence>
<evidence type="ECO:0000256" key="2">
    <source>
        <dbReference type="ARBA" id="ARBA00022490"/>
    </source>
</evidence>
<protein>
    <recommendedName>
        <fullName evidence="1 7">Transcriptional regulator MraZ</fullName>
    </recommendedName>
</protein>
<evidence type="ECO:0000313" key="10">
    <source>
        <dbReference type="Proteomes" id="UP001324380"/>
    </source>
</evidence>
<comment type="similarity">
    <text evidence="7">Belongs to the MraZ family.</text>
</comment>
<dbReference type="Proteomes" id="UP001324380">
    <property type="component" value="Chromosome"/>
</dbReference>
<dbReference type="InterPro" id="IPR007159">
    <property type="entry name" value="SpoVT-AbrB_dom"/>
</dbReference>
<evidence type="ECO:0000313" key="9">
    <source>
        <dbReference type="EMBL" id="WPU95442.1"/>
    </source>
</evidence>
<name>A0ABZ0TRA2_9SPHI</name>